<protein>
    <submittedName>
        <fullName evidence="1">Uncharacterized protein</fullName>
    </submittedName>
</protein>
<keyword evidence="2" id="KW-1185">Reference proteome</keyword>
<organism evidence="1 2">
    <name type="scientific">Paenibacillus gansuensis</name>
    <dbReference type="NCBI Taxonomy" id="306542"/>
    <lineage>
        <taxon>Bacteria</taxon>
        <taxon>Bacillati</taxon>
        <taxon>Bacillota</taxon>
        <taxon>Bacilli</taxon>
        <taxon>Bacillales</taxon>
        <taxon>Paenibacillaceae</taxon>
        <taxon>Paenibacillus</taxon>
    </lineage>
</organism>
<sequence>MGHEATKIIEELEFLLSHPAINVMHVERFYNNCLFLYDTVPLFVIVEHMKKVKPKLLKEWSVTNKTVQSLLSEMEPAQDEENSSKRKINIHVDLSGLFPSPNGIYQVTWETEIEEPNVNAHFKTKSLHVFDKHDGQLNLVGISQLDINHYHLYVKKGRKT</sequence>
<dbReference type="Proteomes" id="UP001597541">
    <property type="component" value="Unassembled WGS sequence"/>
</dbReference>
<evidence type="ECO:0000313" key="1">
    <source>
        <dbReference type="EMBL" id="MFD2614712.1"/>
    </source>
</evidence>
<dbReference type="RefSeq" id="WP_377605883.1">
    <property type="nucleotide sequence ID" value="NZ_JBHUME010000013.1"/>
</dbReference>
<name>A0ABW5PKW3_9BACL</name>
<proteinExistence type="predicted"/>
<dbReference type="EMBL" id="JBHUME010000013">
    <property type="protein sequence ID" value="MFD2614712.1"/>
    <property type="molecule type" value="Genomic_DNA"/>
</dbReference>
<comment type="caution">
    <text evidence="1">The sequence shown here is derived from an EMBL/GenBank/DDBJ whole genome shotgun (WGS) entry which is preliminary data.</text>
</comment>
<reference evidence="2" key="1">
    <citation type="journal article" date="2019" name="Int. J. Syst. Evol. Microbiol.">
        <title>The Global Catalogue of Microorganisms (GCM) 10K type strain sequencing project: providing services to taxonomists for standard genome sequencing and annotation.</title>
        <authorList>
            <consortium name="The Broad Institute Genomics Platform"/>
            <consortium name="The Broad Institute Genome Sequencing Center for Infectious Disease"/>
            <person name="Wu L."/>
            <person name="Ma J."/>
        </authorList>
    </citation>
    <scope>NUCLEOTIDE SEQUENCE [LARGE SCALE GENOMIC DNA]</scope>
    <source>
        <strain evidence="2">KCTC 3950</strain>
    </source>
</reference>
<gene>
    <name evidence="1" type="ORF">ACFSUF_20060</name>
</gene>
<accession>A0ABW5PKW3</accession>
<evidence type="ECO:0000313" key="2">
    <source>
        <dbReference type="Proteomes" id="UP001597541"/>
    </source>
</evidence>